<dbReference type="EMBL" id="JAWCUA010000003">
    <property type="protein sequence ID" value="MDU0112353.1"/>
    <property type="molecule type" value="Genomic_DNA"/>
</dbReference>
<dbReference type="RefSeq" id="WP_315946095.1">
    <property type="nucleotide sequence ID" value="NZ_JAWCUA010000003.1"/>
</dbReference>
<reference evidence="1 2" key="1">
    <citation type="submission" date="2023-10" db="EMBL/GenBank/DDBJ databases">
        <title>Psychrosphaera aquimaarina strain SW33 isolated from seawater.</title>
        <authorList>
            <person name="Bayburt H."/>
            <person name="Kim J.M."/>
            <person name="Choi B.J."/>
            <person name="Jeon C.O."/>
        </authorList>
    </citation>
    <scope>NUCLEOTIDE SEQUENCE [LARGE SCALE GENOMIC DNA]</scope>
    <source>
        <strain evidence="1 2">KCTC 52743</strain>
    </source>
</reference>
<evidence type="ECO:0000313" key="1">
    <source>
        <dbReference type="EMBL" id="MDU0112353.1"/>
    </source>
</evidence>
<comment type="caution">
    <text evidence="1">The sequence shown here is derived from an EMBL/GenBank/DDBJ whole genome shotgun (WGS) entry which is preliminary data.</text>
</comment>
<organism evidence="1 2">
    <name type="scientific">Psychrosphaera aquimarina</name>
    <dbReference type="NCBI Taxonomy" id="2044854"/>
    <lineage>
        <taxon>Bacteria</taxon>
        <taxon>Pseudomonadati</taxon>
        <taxon>Pseudomonadota</taxon>
        <taxon>Gammaproteobacteria</taxon>
        <taxon>Alteromonadales</taxon>
        <taxon>Pseudoalteromonadaceae</taxon>
        <taxon>Psychrosphaera</taxon>
    </lineage>
</organism>
<dbReference type="Proteomes" id="UP001257914">
    <property type="component" value="Unassembled WGS sequence"/>
</dbReference>
<sequence length="208" mass="24184">MNLEKLQIAQQDFLRVYPQGFQDPKMAELAKKHQVDKMTDFVLDVFSRDQFNIPERILENWTKAISRSSMVSMFEKPKFKNMLHDLSAHEKDLMINGLYELLHGDAEVGFNAQLDILKQYKLAKWSLISAVPAYFKPQQEVFIKPTTAKGVIKYFELPNLIYQPTPSWDFYCEYRKQILALMNFVDKQLAPNTAAFCGFLMMSLPNKG</sequence>
<keyword evidence="2" id="KW-1185">Reference proteome</keyword>
<evidence type="ECO:0000313" key="2">
    <source>
        <dbReference type="Proteomes" id="UP001257914"/>
    </source>
</evidence>
<accession>A0ABU3QY54</accession>
<proteinExistence type="predicted"/>
<protein>
    <submittedName>
        <fullName evidence="1">Uncharacterized protein</fullName>
    </submittedName>
</protein>
<name>A0ABU3QY54_9GAMM</name>
<gene>
    <name evidence="1" type="ORF">RT723_04925</name>
</gene>